<sequence length="187" mass="21424">MDRDRARAACERANQECGLLRLAAELRNNIYDLALPRNQAFGIKNRNNFPRGLAHVCRAVRHDTLPMLYANSTIELHLDTDMHYFATRGLVRTLSEDAIASLNTVMFRGSCGCRISHDIKVVIDRMAGEVRDERTIWKTFVTANCNSIAADRTTQLFCEIEKRGLVDKGRLLRMQDLEEVMEVVRHF</sequence>
<proteinExistence type="predicted"/>
<gene>
    <name evidence="1" type="ORF">LTR37_015224</name>
</gene>
<dbReference type="EMBL" id="JAUTXU010000167">
    <property type="protein sequence ID" value="KAK3701913.1"/>
    <property type="molecule type" value="Genomic_DNA"/>
</dbReference>
<evidence type="ECO:0000313" key="2">
    <source>
        <dbReference type="Proteomes" id="UP001281147"/>
    </source>
</evidence>
<keyword evidence="2" id="KW-1185">Reference proteome</keyword>
<accession>A0ACC3MT23</accession>
<evidence type="ECO:0000313" key="1">
    <source>
        <dbReference type="EMBL" id="KAK3701913.1"/>
    </source>
</evidence>
<protein>
    <submittedName>
        <fullName evidence="1">Uncharacterized protein</fullName>
    </submittedName>
</protein>
<comment type="caution">
    <text evidence="1">The sequence shown here is derived from an EMBL/GenBank/DDBJ whole genome shotgun (WGS) entry which is preliminary data.</text>
</comment>
<name>A0ACC3MT23_9PEZI</name>
<dbReference type="Proteomes" id="UP001281147">
    <property type="component" value="Unassembled WGS sequence"/>
</dbReference>
<reference evidence="1" key="1">
    <citation type="submission" date="2023-07" db="EMBL/GenBank/DDBJ databases">
        <title>Black Yeasts Isolated from many extreme environments.</title>
        <authorList>
            <person name="Coleine C."/>
            <person name="Stajich J.E."/>
            <person name="Selbmann L."/>
        </authorList>
    </citation>
    <scope>NUCLEOTIDE SEQUENCE</scope>
    <source>
        <strain evidence="1">CCFEE 5714</strain>
    </source>
</reference>
<organism evidence="1 2">
    <name type="scientific">Vermiconidia calcicola</name>
    <dbReference type="NCBI Taxonomy" id="1690605"/>
    <lineage>
        <taxon>Eukaryota</taxon>
        <taxon>Fungi</taxon>
        <taxon>Dikarya</taxon>
        <taxon>Ascomycota</taxon>
        <taxon>Pezizomycotina</taxon>
        <taxon>Dothideomycetes</taxon>
        <taxon>Dothideomycetidae</taxon>
        <taxon>Mycosphaerellales</taxon>
        <taxon>Extremaceae</taxon>
        <taxon>Vermiconidia</taxon>
    </lineage>
</organism>